<evidence type="ECO:0000259" key="3">
    <source>
        <dbReference type="Pfam" id="PF11181"/>
    </source>
</evidence>
<evidence type="ECO:0000313" key="4">
    <source>
        <dbReference type="EMBL" id="MBB4744567.1"/>
    </source>
</evidence>
<keyword evidence="2" id="KW-0472">Membrane</keyword>
<evidence type="ECO:0000256" key="1">
    <source>
        <dbReference type="SAM" id="MobiDB-lite"/>
    </source>
</evidence>
<keyword evidence="2" id="KW-1133">Transmembrane helix</keyword>
<feature type="compositionally biased region" description="Low complexity" evidence="1">
    <location>
        <begin position="40"/>
        <end position="65"/>
    </location>
</feature>
<dbReference type="AlphaFoldDB" id="A0A7W7H666"/>
<feature type="transmembrane region" description="Helical" evidence="2">
    <location>
        <begin position="144"/>
        <end position="165"/>
    </location>
</feature>
<dbReference type="Proteomes" id="UP000546162">
    <property type="component" value="Unassembled WGS sequence"/>
</dbReference>
<gene>
    <name evidence="4" type="ORF">BJY16_008026</name>
</gene>
<accession>A0A7W7H666</accession>
<feature type="region of interest" description="Disordered" evidence="1">
    <location>
        <begin position="1"/>
        <end position="83"/>
    </location>
</feature>
<feature type="transmembrane region" description="Helical" evidence="2">
    <location>
        <begin position="171"/>
        <end position="196"/>
    </location>
</feature>
<feature type="domain" description="General stress protein 17M-like" evidence="3">
    <location>
        <begin position="95"/>
        <end position="174"/>
    </location>
</feature>
<evidence type="ECO:0000313" key="5">
    <source>
        <dbReference type="Proteomes" id="UP000546162"/>
    </source>
</evidence>
<dbReference type="InterPro" id="IPR025889">
    <property type="entry name" value="GSP17M-like_dom"/>
</dbReference>
<sequence>MTTPDDHHANLTPAPATSPVTGTPPAVPTDPAPPAPTGPAAPAASDSAAGGSVPADDPAAAAPQATGHIPPGPAGVPQLPAQNLGQTAATGPAVVVGSYPEYAQAQKAVDYLSDNKFPVERTSIVGTDLRLVETVLGRLTTARAAAAGAASGAWFGLFIGVLFGLFSDSNWFSVILTTVIIGAIWGAIFGAIAHAATGGRRDFTSRSSLQAAQYAVLADAEVADEARTLLVRLNWQASGAQ</sequence>
<dbReference type="Pfam" id="PF11181">
    <property type="entry name" value="YflT"/>
    <property type="match status" value="1"/>
</dbReference>
<proteinExistence type="predicted"/>
<evidence type="ECO:0000256" key="2">
    <source>
        <dbReference type="SAM" id="Phobius"/>
    </source>
</evidence>
<protein>
    <recommendedName>
        <fullName evidence="3">General stress protein 17M-like domain-containing protein</fullName>
    </recommendedName>
</protein>
<keyword evidence="2" id="KW-0812">Transmembrane</keyword>
<organism evidence="4 5">
    <name type="scientific">Actinoplanes octamycinicus</name>
    <dbReference type="NCBI Taxonomy" id="135948"/>
    <lineage>
        <taxon>Bacteria</taxon>
        <taxon>Bacillati</taxon>
        <taxon>Actinomycetota</taxon>
        <taxon>Actinomycetes</taxon>
        <taxon>Micromonosporales</taxon>
        <taxon>Micromonosporaceae</taxon>
        <taxon>Actinoplanes</taxon>
    </lineage>
</organism>
<feature type="compositionally biased region" description="Pro residues" evidence="1">
    <location>
        <begin position="25"/>
        <end position="39"/>
    </location>
</feature>
<name>A0A7W7H666_9ACTN</name>
<comment type="caution">
    <text evidence="4">The sequence shown here is derived from an EMBL/GenBank/DDBJ whole genome shotgun (WGS) entry which is preliminary data.</text>
</comment>
<feature type="compositionally biased region" description="Low complexity" evidence="1">
    <location>
        <begin position="12"/>
        <end position="24"/>
    </location>
</feature>
<reference evidence="4 5" key="1">
    <citation type="submission" date="2020-08" db="EMBL/GenBank/DDBJ databases">
        <title>Sequencing the genomes of 1000 actinobacteria strains.</title>
        <authorList>
            <person name="Klenk H.-P."/>
        </authorList>
    </citation>
    <scope>NUCLEOTIDE SEQUENCE [LARGE SCALE GENOMIC DNA]</scope>
    <source>
        <strain evidence="4 5">DSM 45809</strain>
    </source>
</reference>
<keyword evidence="5" id="KW-1185">Reference proteome</keyword>
<dbReference type="EMBL" id="JACHNB010000001">
    <property type="protein sequence ID" value="MBB4744567.1"/>
    <property type="molecule type" value="Genomic_DNA"/>
</dbReference>